<evidence type="ECO:0000256" key="2">
    <source>
        <dbReference type="ARBA" id="ARBA00022801"/>
    </source>
</evidence>
<reference evidence="7" key="1">
    <citation type="submission" date="2016-09" db="EMBL/GenBank/DDBJ databases">
        <authorList>
            <person name="Guldener U."/>
        </authorList>
    </citation>
    <scope>NUCLEOTIDE SEQUENCE [LARGE SCALE GENOMIC DNA]</scope>
    <source>
        <strain evidence="7">V64-1</strain>
    </source>
</reference>
<dbReference type="Proteomes" id="UP000219369">
    <property type="component" value="Unassembled WGS sequence"/>
</dbReference>
<name>A0A2H3TUK5_FUSOX</name>
<protein>
    <recommendedName>
        <fullName evidence="5">Glycosyl hydrolase family 31 C-terminal domain-containing protein</fullName>
    </recommendedName>
</protein>
<evidence type="ECO:0000256" key="4">
    <source>
        <dbReference type="ARBA" id="ARBA00023295"/>
    </source>
</evidence>
<evidence type="ECO:0000259" key="5">
    <source>
        <dbReference type="Pfam" id="PF21365"/>
    </source>
</evidence>
<dbReference type="GO" id="GO:0090599">
    <property type="term" value="F:alpha-glucosidase activity"/>
    <property type="evidence" value="ECO:0007669"/>
    <property type="project" value="TreeGrafter"/>
</dbReference>
<organism evidence="6 7">
    <name type="scientific">Fusarium oxysporum</name>
    <name type="common">Fusarium vascular wilt</name>
    <dbReference type="NCBI Taxonomy" id="5507"/>
    <lineage>
        <taxon>Eukaryota</taxon>
        <taxon>Fungi</taxon>
        <taxon>Dikarya</taxon>
        <taxon>Ascomycota</taxon>
        <taxon>Pezizomycotina</taxon>
        <taxon>Sordariomycetes</taxon>
        <taxon>Hypocreomycetidae</taxon>
        <taxon>Hypocreales</taxon>
        <taxon>Nectriaceae</taxon>
        <taxon>Fusarium</taxon>
        <taxon>Fusarium oxysporum species complex</taxon>
    </lineage>
</organism>
<dbReference type="Pfam" id="PF21365">
    <property type="entry name" value="Glyco_hydro_31_3rd"/>
    <property type="match status" value="1"/>
</dbReference>
<dbReference type="GO" id="GO:0006491">
    <property type="term" value="P:N-glycan processing"/>
    <property type="evidence" value="ECO:0007669"/>
    <property type="project" value="TreeGrafter"/>
</dbReference>
<evidence type="ECO:0000256" key="1">
    <source>
        <dbReference type="ARBA" id="ARBA00022729"/>
    </source>
</evidence>
<dbReference type="AlphaFoldDB" id="A0A2H3TUK5"/>
<dbReference type="PANTHER" id="PTHR22762">
    <property type="entry name" value="ALPHA-GLUCOSIDASE"/>
    <property type="match status" value="1"/>
</dbReference>
<dbReference type="EMBL" id="FMJY01000010">
    <property type="protein sequence ID" value="SCO92292.1"/>
    <property type="molecule type" value="Genomic_DNA"/>
</dbReference>
<keyword evidence="3" id="KW-0325">Glycoprotein</keyword>
<dbReference type="InterPro" id="IPR013780">
    <property type="entry name" value="Glyco_hydro_b"/>
</dbReference>
<evidence type="ECO:0000313" key="6">
    <source>
        <dbReference type="EMBL" id="SCO92292.1"/>
    </source>
</evidence>
<keyword evidence="2" id="KW-0378">Hydrolase</keyword>
<sequence length="148" mass="16834">MSSRSRPAKLLSERHKIKALLTLSYITLCYAYHINDQLFLGTAGLPHRPTVESDSDSVEIYIPKDEVSYDYLTYQTQSTSKGKGLALATPLDKIALLMRDSHVFPQRDILNRSSKSMQFDNYTLIVAVKKTATAQGDLYVKDGNWFYY</sequence>
<accession>A0A2H3TUK5</accession>
<gene>
    <name evidence="6" type="ORF">FRV6_16420</name>
</gene>
<keyword evidence="1" id="KW-0732">Signal</keyword>
<dbReference type="InterPro" id="IPR048395">
    <property type="entry name" value="Glyco_hydro_31_C"/>
</dbReference>
<feature type="domain" description="Glycosyl hydrolase family 31 C-terminal" evidence="5">
    <location>
        <begin position="31"/>
        <end position="103"/>
    </location>
</feature>
<evidence type="ECO:0000313" key="7">
    <source>
        <dbReference type="Proteomes" id="UP000219369"/>
    </source>
</evidence>
<proteinExistence type="predicted"/>
<dbReference type="PANTHER" id="PTHR22762:SF54">
    <property type="entry name" value="BCDNA.GH04962"/>
    <property type="match status" value="1"/>
</dbReference>
<dbReference type="Gene3D" id="2.60.40.1180">
    <property type="entry name" value="Golgi alpha-mannosidase II"/>
    <property type="match status" value="2"/>
</dbReference>
<evidence type="ECO:0000256" key="3">
    <source>
        <dbReference type="ARBA" id="ARBA00023180"/>
    </source>
</evidence>
<dbReference type="OrthoDB" id="3233140at2759"/>
<dbReference type="GO" id="GO:0017177">
    <property type="term" value="C:glucosidase II complex"/>
    <property type="evidence" value="ECO:0007669"/>
    <property type="project" value="TreeGrafter"/>
</dbReference>
<dbReference type="VEuPathDB" id="FungiDB:FOMG_19492"/>
<keyword evidence="4" id="KW-0326">Glycosidase</keyword>